<evidence type="ECO:0000313" key="9">
    <source>
        <dbReference type="Proteomes" id="UP001186944"/>
    </source>
</evidence>
<dbReference type="InterPro" id="IPR015422">
    <property type="entry name" value="PyrdxlP-dep_Trfase_small"/>
</dbReference>
<evidence type="ECO:0000256" key="1">
    <source>
        <dbReference type="ARBA" id="ARBA00001933"/>
    </source>
</evidence>
<protein>
    <recommendedName>
        <fullName evidence="10">Cysteine sulfinic acid decarboxylase</fullName>
    </recommendedName>
</protein>
<dbReference type="GO" id="GO:0030170">
    <property type="term" value="F:pyridoxal phosphate binding"/>
    <property type="evidence" value="ECO:0007669"/>
    <property type="project" value="InterPro"/>
</dbReference>
<comment type="cofactor">
    <cofactor evidence="1 6 7">
        <name>pyridoxal 5'-phosphate</name>
        <dbReference type="ChEBI" id="CHEBI:597326"/>
    </cofactor>
</comment>
<comment type="similarity">
    <text evidence="2 7">Belongs to the group II decarboxylase family.</text>
</comment>
<comment type="caution">
    <text evidence="8">The sequence shown here is derived from an EMBL/GenBank/DDBJ whole genome shotgun (WGS) entry which is preliminary data.</text>
</comment>
<dbReference type="AlphaFoldDB" id="A0AA89C988"/>
<evidence type="ECO:0000256" key="2">
    <source>
        <dbReference type="ARBA" id="ARBA00009533"/>
    </source>
</evidence>
<evidence type="ECO:0000256" key="5">
    <source>
        <dbReference type="ARBA" id="ARBA00023239"/>
    </source>
</evidence>
<dbReference type="Gene3D" id="3.90.1150.10">
    <property type="entry name" value="Aspartate Aminotransferase, domain 1"/>
    <property type="match status" value="1"/>
</dbReference>
<evidence type="ECO:0000256" key="7">
    <source>
        <dbReference type="RuleBase" id="RU000382"/>
    </source>
</evidence>
<dbReference type="InterPro" id="IPR015424">
    <property type="entry name" value="PyrdxlP-dep_Trfase"/>
</dbReference>
<dbReference type="Pfam" id="PF00282">
    <property type="entry name" value="Pyridoxal_deC"/>
    <property type="match status" value="1"/>
</dbReference>
<keyword evidence="9" id="KW-1185">Reference proteome</keyword>
<dbReference type="SUPFAM" id="SSF53383">
    <property type="entry name" value="PLP-dependent transferases"/>
    <property type="match status" value="1"/>
</dbReference>
<keyword evidence="4 6" id="KW-0663">Pyridoxal phosphate</keyword>
<dbReference type="EMBL" id="VSWD01000003">
    <property type="protein sequence ID" value="KAK3106415.1"/>
    <property type="molecule type" value="Genomic_DNA"/>
</dbReference>
<accession>A0AA89C988</accession>
<dbReference type="InterPro" id="IPR015421">
    <property type="entry name" value="PyrdxlP-dep_Trfase_major"/>
</dbReference>
<evidence type="ECO:0000256" key="3">
    <source>
        <dbReference type="ARBA" id="ARBA00022793"/>
    </source>
</evidence>
<dbReference type="PANTHER" id="PTHR45677">
    <property type="entry name" value="GLUTAMATE DECARBOXYLASE-RELATED"/>
    <property type="match status" value="1"/>
</dbReference>
<proteinExistence type="inferred from homology"/>
<reference evidence="8" key="1">
    <citation type="submission" date="2019-08" db="EMBL/GenBank/DDBJ databases">
        <title>The improved chromosome-level genome for the pearl oyster Pinctada fucata martensii using PacBio sequencing and Hi-C.</title>
        <authorList>
            <person name="Zheng Z."/>
        </authorList>
    </citation>
    <scope>NUCLEOTIDE SEQUENCE</scope>
    <source>
        <strain evidence="8">ZZ-2019</strain>
        <tissue evidence="8">Adductor muscle</tissue>
    </source>
</reference>
<dbReference type="GO" id="GO:0016831">
    <property type="term" value="F:carboxy-lyase activity"/>
    <property type="evidence" value="ECO:0007669"/>
    <property type="project" value="UniProtKB-KW"/>
</dbReference>
<dbReference type="Proteomes" id="UP001186944">
    <property type="component" value="Unassembled WGS sequence"/>
</dbReference>
<evidence type="ECO:0000313" key="8">
    <source>
        <dbReference type="EMBL" id="KAK3106415.1"/>
    </source>
</evidence>
<dbReference type="Gene3D" id="3.40.640.10">
    <property type="entry name" value="Type I PLP-dependent aspartate aminotransferase-like (Major domain)"/>
    <property type="match status" value="1"/>
</dbReference>
<sequence length="448" mass="50563">MHKKALFKGVFIQNLGYHGNGTSEKKMEGDAFSNKETQKLLQDLHSMMIKELVAMETKEVNVCNFKQPEKLMADLDLEIGDEPVNNDTVLKLCKSVIDHSIKTGGSFANMLAMHIARYKAEPSVKKVGLRAGKQFVLLTSAEAHYSIAKGANFLGFGTDNAIRVDTDDRGRMVPDDLDKKLQQAKDKGEVPLFVMGTTGTTVLGACDDLNAIADICQRHGVWFHVDAAWGGGVILSEKYKHLMDGVHRADSVAWNIHKMSTGLIQSSILLVKEKGLLEQANQFRAEYLFQPDKHYDTAFDIGDKTVQCGRKVDVLKLWTMWKARGDVGMAEQIDKAFENAQYLTDRLRSTEGFRLVIPEFQCTNISFWYIPPRLRGQPETTEWWEQISKVAPQIKKRMMENGSMMIGYNPLTPKGFVNFFRVIITNPMSTHADMDFILEEMERLGKDL</sequence>
<evidence type="ECO:0008006" key="10">
    <source>
        <dbReference type="Google" id="ProtNLM"/>
    </source>
</evidence>
<gene>
    <name evidence="8" type="ORF">FSP39_019518</name>
</gene>
<dbReference type="GO" id="GO:0019752">
    <property type="term" value="P:carboxylic acid metabolic process"/>
    <property type="evidence" value="ECO:0007669"/>
    <property type="project" value="InterPro"/>
</dbReference>
<organism evidence="8 9">
    <name type="scientific">Pinctada imbricata</name>
    <name type="common">Atlantic pearl-oyster</name>
    <name type="synonym">Pinctada martensii</name>
    <dbReference type="NCBI Taxonomy" id="66713"/>
    <lineage>
        <taxon>Eukaryota</taxon>
        <taxon>Metazoa</taxon>
        <taxon>Spiralia</taxon>
        <taxon>Lophotrochozoa</taxon>
        <taxon>Mollusca</taxon>
        <taxon>Bivalvia</taxon>
        <taxon>Autobranchia</taxon>
        <taxon>Pteriomorphia</taxon>
        <taxon>Pterioida</taxon>
        <taxon>Pterioidea</taxon>
        <taxon>Pteriidae</taxon>
        <taxon>Pinctada</taxon>
    </lineage>
</organism>
<keyword evidence="3" id="KW-0210">Decarboxylase</keyword>
<name>A0AA89C988_PINIB</name>
<dbReference type="GO" id="GO:0005737">
    <property type="term" value="C:cytoplasm"/>
    <property type="evidence" value="ECO:0007669"/>
    <property type="project" value="TreeGrafter"/>
</dbReference>
<evidence type="ECO:0000256" key="4">
    <source>
        <dbReference type="ARBA" id="ARBA00022898"/>
    </source>
</evidence>
<evidence type="ECO:0000256" key="6">
    <source>
        <dbReference type="PIRSR" id="PIRSR602129-50"/>
    </source>
</evidence>
<dbReference type="InterPro" id="IPR002129">
    <property type="entry name" value="PyrdxlP-dep_de-COase"/>
</dbReference>
<feature type="modified residue" description="N6-(pyridoxal phosphate)lysine" evidence="6">
    <location>
        <position position="258"/>
    </location>
</feature>
<keyword evidence="5 7" id="KW-0456">Lyase</keyword>
<dbReference type="PANTHER" id="PTHR45677:SF8">
    <property type="entry name" value="CYSTEINE SULFINIC ACID DECARBOXYLASE"/>
    <property type="match status" value="1"/>
</dbReference>